<sequence>MAAKKPKQPSSTIALNKRARHDYHLTDKFEAGVSLQGWEVKSARAGKAQITESYVFLRDGEAWLIGAQFTPLQTVSTHYVTDPTRTRKLLLHSKELSRLLEATQQKGYTCVCTALYWKKHLIKAEICLAKGKQQHDKRDTEKERDWDRQKQRVLREHNK</sequence>
<dbReference type="AlphaFoldDB" id="A0A7W4W3M1"/>
<dbReference type="PROSITE" id="PS01317">
    <property type="entry name" value="SSRP"/>
    <property type="match status" value="1"/>
</dbReference>
<feature type="region of interest" description="Disordered" evidence="4">
    <location>
        <begin position="133"/>
        <end position="159"/>
    </location>
</feature>
<dbReference type="NCBIfam" id="NF003843">
    <property type="entry name" value="PRK05422.1"/>
    <property type="match status" value="1"/>
</dbReference>
<dbReference type="Gene3D" id="2.40.280.10">
    <property type="match status" value="1"/>
</dbReference>
<evidence type="ECO:0000313" key="6">
    <source>
        <dbReference type="Proteomes" id="UP000537130"/>
    </source>
</evidence>
<protein>
    <recommendedName>
        <fullName evidence="3">SsrA-binding protein</fullName>
    </recommendedName>
    <alternativeName>
        <fullName evidence="3">Small protein B</fullName>
    </alternativeName>
</protein>
<dbReference type="CDD" id="cd09294">
    <property type="entry name" value="SmpB"/>
    <property type="match status" value="1"/>
</dbReference>
<dbReference type="RefSeq" id="WP_183409499.1">
    <property type="nucleotide sequence ID" value="NZ_JACHWY010000001.1"/>
</dbReference>
<comment type="function">
    <text evidence="3">Required for rescue of stalled ribosomes mediated by trans-translation. Binds to transfer-messenger RNA (tmRNA), required for stable association of tmRNA with ribosomes. tmRNA and SmpB together mimic tRNA shape, replacing the anticodon stem-loop with SmpB. tmRNA is encoded by the ssrA gene; the 2 termini fold to resemble tRNA(Ala) and it encodes a 'tag peptide', a short internal open reading frame. During trans-translation Ala-aminoacylated tmRNA acts like a tRNA, entering the A-site of stalled ribosomes, displacing the stalled mRNA. The ribosome then switches to translate the ORF on the tmRNA; the nascent peptide is terminated with the 'tag peptide' encoded by the tmRNA and targeted for degradation. The ribosome is freed to recommence translation, which seems to be the essential function of trans-translation.</text>
</comment>
<evidence type="ECO:0000256" key="4">
    <source>
        <dbReference type="SAM" id="MobiDB-lite"/>
    </source>
</evidence>
<gene>
    <name evidence="3" type="primary">smpB</name>
    <name evidence="5" type="ORF">FHR99_001073</name>
</gene>
<dbReference type="InterPro" id="IPR020081">
    <property type="entry name" value="SsrA-bd_prot_CS"/>
</dbReference>
<dbReference type="GO" id="GO:0005829">
    <property type="term" value="C:cytosol"/>
    <property type="evidence" value="ECO:0007669"/>
    <property type="project" value="TreeGrafter"/>
</dbReference>
<dbReference type="NCBIfam" id="TIGR00086">
    <property type="entry name" value="smpB"/>
    <property type="match status" value="1"/>
</dbReference>
<keyword evidence="2 3" id="KW-0694">RNA-binding</keyword>
<dbReference type="GO" id="GO:0070930">
    <property type="term" value="P:trans-translation-dependent protein tagging"/>
    <property type="evidence" value="ECO:0007669"/>
    <property type="project" value="TreeGrafter"/>
</dbReference>
<keyword evidence="1 3" id="KW-0963">Cytoplasm</keyword>
<dbReference type="Proteomes" id="UP000537130">
    <property type="component" value="Unassembled WGS sequence"/>
</dbReference>
<reference evidence="5 6" key="1">
    <citation type="submission" date="2020-08" db="EMBL/GenBank/DDBJ databases">
        <title>Genomic Encyclopedia of Type Strains, Phase III (KMG-III): the genomes of soil and plant-associated and newly described type strains.</title>
        <authorList>
            <person name="Whitman W."/>
        </authorList>
    </citation>
    <scope>NUCLEOTIDE SEQUENCE [LARGE SCALE GENOMIC DNA]</scope>
    <source>
        <strain evidence="5 6">CECT 8654</strain>
    </source>
</reference>
<evidence type="ECO:0000256" key="2">
    <source>
        <dbReference type="ARBA" id="ARBA00022884"/>
    </source>
</evidence>
<comment type="subcellular location">
    <subcellularLocation>
        <location evidence="3">Cytoplasm</location>
    </subcellularLocation>
    <text evidence="3">The tmRNA-SmpB complex associates with stalled 70S ribosomes.</text>
</comment>
<evidence type="ECO:0000256" key="3">
    <source>
        <dbReference type="HAMAP-Rule" id="MF_00023"/>
    </source>
</evidence>
<dbReference type="EMBL" id="JACHWY010000001">
    <property type="protein sequence ID" value="MBB3046837.1"/>
    <property type="molecule type" value="Genomic_DNA"/>
</dbReference>
<dbReference type="InterPro" id="IPR023620">
    <property type="entry name" value="SmpB"/>
</dbReference>
<evidence type="ECO:0000256" key="1">
    <source>
        <dbReference type="ARBA" id="ARBA00022490"/>
    </source>
</evidence>
<name>A0A7W4W3M1_9GAMM</name>
<dbReference type="InterPro" id="IPR000037">
    <property type="entry name" value="SsrA-bd_prot"/>
</dbReference>
<proteinExistence type="inferred from homology"/>
<keyword evidence="6" id="KW-1185">Reference proteome</keyword>
<organism evidence="5 6">
    <name type="scientific">Litorivivens lipolytica</name>
    <dbReference type="NCBI Taxonomy" id="1524264"/>
    <lineage>
        <taxon>Bacteria</taxon>
        <taxon>Pseudomonadati</taxon>
        <taxon>Pseudomonadota</taxon>
        <taxon>Gammaproteobacteria</taxon>
        <taxon>Litorivivens</taxon>
    </lineage>
</organism>
<dbReference type="SUPFAM" id="SSF74982">
    <property type="entry name" value="Small protein B (SmpB)"/>
    <property type="match status" value="1"/>
</dbReference>
<comment type="similarity">
    <text evidence="3">Belongs to the SmpB family.</text>
</comment>
<dbReference type="PANTHER" id="PTHR30308">
    <property type="entry name" value="TMRNA-BINDING COMPONENT OF TRANS-TRANSLATION TAGGING COMPLEX"/>
    <property type="match status" value="1"/>
</dbReference>
<accession>A0A7W4W3M1</accession>
<dbReference type="HAMAP" id="MF_00023">
    <property type="entry name" value="SmpB"/>
    <property type="match status" value="1"/>
</dbReference>
<dbReference type="GO" id="GO:0003723">
    <property type="term" value="F:RNA binding"/>
    <property type="evidence" value="ECO:0007669"/>
    <property type="project" value="UniProtKB-UniRule"/>
</dbReference>
<evidence type="ECO:0000313" key="5">
    <source>
        <dbReference type="EMBL" id="MBB3046837.1"/>
    </source>
</evidence>
<comment type="caution">
    <text evidence="5">The sequence shown here is derived from an EMBL/GenBank/DDBJ whole genome shotgun (WGS) entry which is preliminary data.</text>
</comment>
<dbReference type="PANTHER" id="PTHR30308:SF2">
    <property type="entry name" value="SSRA-BINDING PROTEIN"/>
    <property type="match status" value="1"/>
</dbReference>
<dbReference type="GO" id="GO:0070929">
    <property type="term" value="P:trans-translation"/>
    <property type="evidence" value="ECO:0007669"/>
    <property type="project" value="UniProtKB-UniRule"/>
</dbReference>
<dbReference type="Pfam" id="PF01668">
    <property type="entry name" value="SmpB"/>
    <property type="match status" value="1"/>
</dbReference>